<evidence type="ECO:0000256" key="21">
    <source>
        <dbReference type="SAM" id="Coils"/>
    </source>
</evidence>
<evidence type="ECO:0000256" key="4">
    <source>
        <dbReference type="ARBA" id="ARBA00022490"/>
    </source>
</evidence>
<evidence type="ECO:0000256" key="12">
    <source>
        <dbReference type="ARBA" id="ARBA00022843"/>
    </source>
</evidence>
<evidence type="ECO:0000256" key="14">
    <source>
        <dbReference type="ARBA" id="ARBA00023175"/>
    </source>
</evidence>
<evidence type="ECO:0000259" key="23">
    <source>
        <dbReference type="Pfam" id="PF16540"/>
    </source>
</evidence>
<keyword evidence="25" id="KW-1185">Reference proteome</keyword>
<keyword evidence="17" id="KW-0131">Cell cycle</keyword>
<dbReference type="Pfam" id="PF16540">
    <property type="entry name" value="MKLP1_Arf_bdg"/>
    <property type="match status" value="1"/>
</dbReference>
<evidence type="ECO:0000256" key="10">
    <source>
        <dbReference type="ARBA" id="ARBA00022776"/>
    </source>
</evidence>
<dbReference type="GO" id="GO:0005819">
    <property type="term" value="C:spindle"/>
    <property type="evidence" value="ECO:0007669"/>
    <property type="project" value="UniProtKB-SubCell"/>
</dbReference>
<dbReference type="EMBL" id="JADWDJ010000011">
    <property type="protein sequence ID" value="KAG5274061.1"/>
    <property type="molecule type" value="Genomic_DNA"/>
</dbReference>
<evidence type="ECO:0000256" key="6">
    <source>
        <dbReference type="ARBA" id="ARBA00022553"/>
    </source>
</evidence>
<evidence type="ECO:0000256" key="22">
    <source>
        <dbReference type="SAM" id="MobiDB-lite"/>
    </source>
</evidence>
<evidence type="ECO:0000256" key="8">
    <source>
        <dbReference type="ARBA" id="ARBA00022701"/>
    </source>
</evidence>
<comment type="subunit">
    <text evidence="19">Heterotetramer of two molecules each of RACGAP1 and KIF23. Found in the centralspindlin complex. Interacts with RACGAP1; the interaction is direct. Interacts with ECT2 and PRC1. Interacts with ANXA11 during cytokinesis. Interacts with BIRC6/bruce and USP8/UBPY. Interacts with ARF6, forming heterodimers and heterotetramers.</text>
</comment>
<evidence type="ECO:0000256" key="16">
    <source>
        <dbReference type="ARBA" id="ARBA00023242"/>
    </source>
</evidence>
<feature type="region of interest" description="Disordered" evidence="22">
    <location>
        <begin position="539"/>
        <end position="592"/>
    </location>
</feature>
<keyword evidence="16" id="KW-0539">Nucleus</keyword>
<keyword evidence="14" id="KW-0505">Motor protein</keyword>
<dbReference type="GO" id="GO:0090543">
    <property type="term" value="C:Flemming body"/>
    <property type="evidence" value="ECO:0007669"/>
    <property type="project" value="UniProtKB-SubCell"/>
</dbReference>
<feature type="compositionally biased region" description="Pro residues" evidence="22">
    <location>
        <begin position="349"/>
        <end position="361"/>
    </location>
</feature>
<keyword evidence="10" id="KW-0498">Mitosis</keyword>
<keyword evidence="8" id="KW-0493">Microtubule</keyword>
<dbReference type="GO" id="GO:0005634">
    <property type="term" value="C:nucleus"/>
    <property type="evidence" value="ECO:0007669"/>
    <property type="project" value="UniProtKB-SubCell"/>
</dbReference>
<dbReference type="InterPro" id="IPR038105">
    <property type="entry name" value="Kif23_Arf-bd_sf"/>
</dbReference>
<keyword evidence="15" id="KW-0206">Cytoskeleton</keyword>
<feature type="compositionally biased region" description="Basic and acidic residues" evidence="22">
    <location>
        <begin position="388"/>
        <end position="398"/>
    </location>
</feature>
<dbReference type="GO" id="GO:0051301">
    <property type="term" value="P:cell division"/>
    <property type="evidence" value="ECO:0007669"/>
    <property type="project" value="UniProtKB-KW"/>
</dbReference>
<reference evidence="24" key="1">
    <citation type="submission" date="2020-10" db="EMBL/GenBank/DDBJ databases">
        <title>Chromosome-scale genome assembly of the Allis shad, Alosa alosa.</title>
        <authorList>
            <person name="Margot Z."/>
            <person name="Christophe K."/>
            <person name="Cabau C."/>
            <person name="Louis A."/>
            <person name="Berthelot C."/>
            <person name="Parey E."/>
            <person name="Roest Crollius H."/>
            <person name="Montfort J."/>
            <person name="Robinson-Rechavi M."/>
            <person name="Bucao C."/>
            <person name="Bouchez O."/>
            <person name="Gislard M."/>
            <person name="Lluch J."/>
            <person name="Milhes M."/>
            <person name="Lampietro C."/>
            <person name="Lopez Roques C."/>
            <person name="Donnadieu C."/>
            <person name="Braasch I."/>
            <person name="Desvignes T."/>
            <person name="Postlethwait J."/>
            <person name="Bobe J."/>
            <person name="Guiguen Y."/>
        </authorList>
    </citation>
    <scope>NUCLEOTIDE SEQUENCE</scope>
    <source>
        <strain evidence="24">M-15738</strain>
        <tissue evidence="24">Blood</tissue>
    </source>
</reference>
<feature type="region of interest" description="Disordered" evidence="22">
    <location>
        <begin position="242"/>
        <end position="470"/>
    </location>
</feature>
<evidence type="ECO:0000256" key="9">
    <source>
        <dbReference type="ARBA" id="ARBA00022741"/>
    </source>
</evidence>
<feature type="compositionally biased region" description="Low complexity" evidence="22">
    <location>
        <begin position="399"/>
        <end position="409"/>
    </location>
</feature>
<proteinExistence type="predicted"/>
<feature type="compositionally biased region" description="Low complexity" evidence="22">
    <location>
        <begin position="251"/>
        <end position="261"/>
    </location>
</feature>
<evidence type="ECO:0000256" key="2">
    <source>
        <dbReference type="ARBA" id="ARBA00004186"/>
    </source>
</evidence>
<keyword evidence="11" id="KW-0067">ATP-binding</keyword>
<dbReference type="FunFam" id="2.60.40.4330:FF:000001">
    <property type="entry name" value="Kinesin-like protein"/>
    <property type="match status" value="1"/>
</dbReference>
<keyword evidence="12" id="KW-0832">Ubl conjugation</keyword>
<keyword evidence="13 21" id="KW-0175">Coiled coil</keyword>
<feature type="coiled-coil region" evidence="21">
    <location>
        <begin position="41"/>
        <end position="110"/>
    </location>
</feature>
<evidence type="ECO:0000256" key="13">
    <source>
        <dbReference type="ARBA" id="ARBA00023054"/>
    </source>
</evidence>
<comment type="function">
    <text evidence="18">Component of the centralspindlin complex that serves as a microtubule-dependent and Rho-mediated signaling required for the myosin contractile ring formation during the cell cycle cytokinesis. Essential for cytokinesis in Rho-mediated signaling. Required for the localization of ECT2 to the central spindle. Plus-end-directed motor enzyme that moves antiparallel microtubules in vitro.</text>
</comment>
<evidence type="ECO:0000256" key="11">
    <source>
        <dbReference type="ARBA" id="ARBA00022840"/>
    </source>
</evidence>
<dbReference type="Gene3D" id="2.60.40.4330">
    <property type="entry name" value="Kinesin-like protein Kif23, Arf6-interacting domain"/>
    <property type="match status" value="1"/>
</dbReference>
<evidence type="ECO:0000313" key="24">
    <source>
        <dbReference type="EMBL" id="KAG5274061.1"/>
    </source>
</evidence>
<dbReference type="GO" id="GO:0005524">
    <property type="term" value="F:ATP binding"/>
    <property type="evidence" value="ECO:0007669"/>
    <property type="project" value="UniProtKB-KW"/>
</dbReference>
<evidence type="ECO:0000256" key="18">
    <source>
        <dbReference type="ARBA" id="ARBA00058317"/>
    </source>
</evidence>
<evidence type="ECO:0000256" key="19">
    <source>
        <dbReference type="ARBA" id="ARBA00066079"/>
    </source>
</evidence>
<comment type="caution">
    <text evidence="24">The sequence shown here is derived from an EMBL/GenBank/DDBJ whole genome shotgun (WGS) entry which is preliminary data.</text>
</comment>
<feature type="compositionally biased region" description="Basic and acidic residues" evidence="22">
    <location>
        <begin position="289"/>
        <end position="303"/>
    </location>
</feature>
<keyword evidence="9" id="KW-0547">Nucleotide-binding</keyword>
<dbReference type="AlphaFoldDB" id="A0AAV6GMK8"/>
<evidence type="ECO:0000256" key="17">
    <source>
        <dbReference type="ARBA" id="ARBA00023306"/>
    </source>
</evidence>
<evidence type="ECO:0000256" key="5">
    <source>
        <dbReference type="ARBA" id="ARBA00022499"/>
    </source>
</evidence>
<gene>
    <name evidence="24" type="ORF">AALO_G00158720</name>
</gene>
<protein>
    <recommendedName>
        <fullName evidence="20">Kinesin-like protein KIF23</fullName>
    </recommendedName>
</protein>
<keyword evidence="4" id="KW-0963">Cytoplasm</keyword>
<feature type="domain" description="Kinesin-like protein Kif23 Arf6-interacting" evidence="23">
    <location>
        <begin position="450"/>
        <end position="552"/>
    </location>
</feature>
<comment type="subcellular location">
    <subcellularLocation>
        <location evidence="2">Cytoplasm</location>
        <location evidence="2">Cytoskeleton</location>
        <location evidence="2">Spindle</location>
    </subcellularLocation>
    <subcellularLocation>
        <location evidence="3">Midbody</location>
        <location evidence="3">Midbody ring</location>
    </subcellularLocation>
    <subcellularLocation>
        <location evidence="1">Nucleus</location>
    </subcellularLocation>
</comment>
<keyword evidence="5" id="KW-1017">Isopeptide bond</keyword>
<dbReference type="GO" id="GO:0005874">
    <property type="term" value="C:microtubule"/>
    <property type="evidence" value="ECO:0007669"/>
    <property type="project" value="UniProtKB-KW"/>
</dbReference>
<keyword evidence="6" id="KW-0597">Phosphoprotein</keyword>
<evidence type="ECO:0000256" key="15">
    <source>
        <dbReference type="ARBA" id="ARBA00023212"/>
    </source>
</evidence>
<evidence type="ECO:0000256" key="7">
    <source>
        <dbReference type="ARBA" id="ARBA00022618"/>
    </source>
</evidence>
<feature type="region of interest" description="Disordered" evidence="22">
    <location>
        <begin position="156"/>
        <end position="177"/>
    </location>
</feature>
<dbReference type="InterPro" id="IPR032384">
    <property type="entry name" value="Kif23_Arf-bd"/>
</dbReference>
<dbReference type="Proteomes" id="UP000823561">
    <property type="component" value="Chromosome 11"/>
</dbReference>
<evidence type="ECO:0000256" key="20">
    <source>
        <dbReference type="ARBA" id="ARBA00073209"/>
    </source>
</evidence>
<accession>A0AAV6GMK8</accession>
<evidence type="ECO:0000256" key="1">
    <source>
        <dbReference type="ARBA" id="ARBA00004123"/>
    </source>
</evidence>
<keyword evidence="7" id="KW-0132">Cell division</keyword>
<organism evidence="24 25">
    <name type="scientific">Alosa alosa</name>
    <name type="common">allis shad</name>
    <dbReference type="NCBI Taxonomy" id="278164"/>
    <lineage>
        <taxon>Eukaryota</taxon>
        <taxon>Metazoa</taxon>
        <taxon>Chordata</taxon>
        <taxon>Craniata</taxon>
        <taxon>Vertebrata</taxon>
        <taxon>Euteleostomi</taxon>
        <taxon>Actinopterygii</taxon>
        <taxon>Neopterygii</taxon>
        <taxon>Teleostei</taxon>
        <taxon>Clupei</taxon>
        <taxon>Clupeiformes</taxon>
        <taxon>Clupeoidei</taxon>
        <taxon>Clupeidae</taxon>
        <taxon>Alosa</taxon>
    </lineage>
</organism>
<feature type="compositionally biased region" description="Basic and acidic residues" evidence="22">
    <location>
        <begin position="320"/>
        <end position="334"/>
    </location>
</feature>
<sequence>MRQSMIEEYNRTANMLKSMLQEMDGSLMNKENYIHQQQGQLGEKDKCIQDQKSEIDRLEKKAKMLEYKIDILQKTTNIYEEDKRTLQHELESREHRLAREQSEKKRMEARMQGMVYDTKLQWEKECERRVNAKQLEMQNKLWVKDEKLKQLKAIVTESRPENPPARPEKPWRPWRGRKDRLRQAFASRPDTHSSYTLPQPCPPHPASYTCDPKVAKAGGTGGPLSPKASGLSVASCITDWEQRVPQDSRQRSQSPPSSRAPDSLDRRRGRQWQLQHQRDWEVPQQPDHVGVEEVAGPRDEKLKQLKAIVTESRPENPPARPEKPQRPSREKEGPPRAGPPVPVFTLPPSLAPPIPPTPTTPKWPRRGARGPLSPKASGLSVASCITDWEQRVPQDSRQRSQSPPSSRAPDSLDRRRGRQWQLQHQRDWEVPQQPDLVGVEEVAGPRTGAPVRPHHRRSHSAGNERWVDHKPVTNVELDTVMQPNLPNSIKVSTPSEKALSKADKYVLTHQEVASDGEIQTKLIKGEVFKTRSGGQAVQFTDIETLKQENPTAPSRKRRSSENQPPQGDGNMQGGWTERTGRTGYDFPTRAMD</sequence>
<evidence type="ECO:0000256" key="3">
    <source>
        <dbReference type="ARBA" id="ARBA00004476"/>
    </source>
</evidence>
<name>A0AAV6GMK8_9TELE</name>
<evidence type="ECO:0000313" key="25">
    <source>
        <dbReference type="Proteomes" id="UP000823561"/>
    </source>
</evidence>